<name>A0A364KMV9_TALAM</name>
<proteinExistence type="predicted"/>
<evidence type="ECO:0000256" key="1">
    <source>
        <dbReference type="SAM" id="MobiDB-lite"/>
    </source>
</evidence>
<feature type="compositionally biased region" description="Acidic residues" evidence="1">
    <location>
        <begin position="218"/>
        <end position="227"/>
    </location>
</feature>
<reference evidence="2 3" key="1">
    <citation type="journal article" date="2017" name="Biotechnol. Biofuels">
        <title>Differential beta-glucosidase expression as a function of carbon source availability in Talaromyces amestolkiae: a genomic and proteomic approach.</title>
        <authorList>
            <person name="de Eugenio L.I."/>
            <person name="Mendez-Liter J.A."/>
            <person name="Nieto-Dominguez M."/>
            <person name="Alonso L."/>
            <person name="Gil-Munoz J."/>
            <person name="Barriuso J."/>
            <person name="Prieto A."/>
            <person name="Martinez M.J."/>
        </authorList>
    </citation>
    <scope>NUCLEOTIDE SEQUENCE [LARGE SCALE GENOMIC DNA]</scope>
    <source>
        <strain evidence="2 3">CIB</strain>
    </source>
</reference>
<dbReference type="GeneID" id="63790104"/>
<dbReference type="EMBL" id="MIKG01000001">
    <property type="protein sequence ID" value="RAO64875.1"/>
    <property type="molecule type" value="Genomic_DNA"/>
</dbReference>
<dbReference type="RefSeq" id="XP_040729392.1">
    <property type="nucleotide sequence ID" value="XM_040881722.1"/>
</dbReference>
<dbReference type="OrthoDB" id="4500858at2759"/>
<dbReference type="AlphaFoldDB" id="A0A364KMV9"/>
<comment type="caution">
    <text evidence="2">The sequence shown here is derived from an EMBL/GenBank/DDBJ whole genome shotgun (WGS) entry which is preliminary data.</text>
</comment>
<sequence>MEAHVWKTDECLRAPPGTLAGDWKSREAYVQAPWRESPRIVMDECEKVVSVHDRMVKENTRVSMYTDGSGYQGFIGMGDGDSSVAATINRVYRYGGHVNGVRGGGMWNSVRFTHIDERALMWTRIKGFRRTTSLQALLDEKNAAVAIARFIHDTGILAQFVGADLQAMDTTEQETDNQGTDLGTHMTTVPGDASARSAHLSVRTNDEADTSLGPMEIESVDGDECEDERGGVNVRERMIARTRHRFVGLSAHWH</sequence>
<keyword evidence="3" id="KW-1185">Reference proteome</keyword>
<dbReference type="Proteomes" id="UP000249363">
    <property type="component" value="Unassembled WGS sequence"/>
</dbReference>
<gene>
    <name evidence="2" type="ORF">BHQ10_000887</name>
</gene>
<protein>
    <submittedName>
        <fullName evidence="2">Uncharacterized protein</fullName>
    </submittedName>
</protein>
<feature type="region of interest" description="Disordered" evidence="1">
    <location>
        <begin position="192"/>
        <end position="229"/>
    </location>
</feature>
<evidence type="ECO:0000313" key="3">
    <source>
        <dbReference type="Proteomes" id="UP000249363"/>
    </source>
</evidence>
<accession>A0A364KMV9</accession>
<organism evidence="2 3">
    <name type="scientific">Talaromyces amestolkiae</name>
    <dbReference type="NCBI Taxonomy" id="1196081"/>
    <lineage>
        <taxon>Eukaryota</taxon>
        <taxon>Fungi</taxon>
        <taxon>Dikarya</taxon>
        <taxon>Ascomycota</taxon>
        <taxon>Pezizomycotina</taxon>
        <taxon>Eurotiomycetes</taxon>
        <taxon>Eurotiomycetidae</taxon>
        <taxon>Eurotiales</taxon>
        <taxon>Trichocomaceae</taxon>
        <taxon>Talaromyces</taxon>
        <taxon>Talaromyces sect. Talaromyces</taxon>
    </lineage>
</organism>
<evidence type="ECO:0000313" key="2">
    <source>
        <dbReference type="EMBL" id="RAO64875.1"/>
    </source>
</evidence>
<dbReference type="STRING" id="1196081.A0A364KMV9"/>